<proteinExistence type="predicted"/>
<accession>A0A6G0T4L1</accession>
<evidence type="ECO:0000313" key="1">
    <source>
        <dbReference type="EMBL" id="KAE9525613.1"/>
    </source>
</evidence>
<sequence length="192" mass="22493">MFQVNQLSVLRYNCFFLSENVCHNVSGGSIDVFIKNALFARHCVLSGTAVTFNMYHRKQKYLLNLINQLSLNKQISNNLYFFMIANLVETELMLRLVVKQNIGELIYYSTICANHMTTTQKTKMSTINNFTISKDVNRFKENRHLYSLRRPFSENNCSETPPQDTYSHTRTHIYIQSTFNKYLQYNANISKL</sequence>
<name>A0A6G0T4L1_APHGL</name>
<reference evidence="1 2" key="1">
    <citation type="submission" date="2019-08" db="EMBL/GenBank/DDBJ databases">
        <title>The genome of the soybean aphid Biotype 1, its phylome, world population structure and adaptation to the North American continent.</title>
        <authorList>
            <person name="Giordano R."/>
            <person name="Donthu R.K."/>
            <person name="Hernandez A.G."/>
            <person name="Wright C.L."/>
            <person name="Zimin A.V."/>
        </authorList>
    </citation>
    <scope>NUCLEOTIDE SEQUENCE [LARGE SCALE GENOMIC DNA]</scope>
    <source>
        <tissue evidence="1">Whole aphids</tissue>
    </source>
</reference>
<dbReference type="Proteomes" id="UP000475862">
    <property type="component" value="Unassembled WGS sequence"/>
</dbReference>
<comment type="caution">
    <text evidence="1">The sequence shown here is derived from an EMBL/GenBank/DDBJ whole genome shotgun (WGS) entry which is preliminary data.</text>
</comment>
<dbReference type="EMBL" id="VYZN01000059">
    <property type="protein sequence ID" value="KAE9525613.1"/>
    <property type="molecule type" value="Genomic_DNA"/>
</dbReference>
<evidence type="ECO:0000313" key="2">
    <source>
        <dbReference type="Proteomes" id="UP000475862"/>
    </source>
</evidence>
<organism evidence="1 2">
    <name type="scientific">Aphis glycines</name>
    <name type="common">Soybean aphid</name>
    <dbReference type="NCBI Taxonomy" id="307491"/>
    <lineage>
        <taxon>Eukaryota</taxon>
        <taxon>Metazoa</taxon>
        <taxon>Ecdysozoa</taxon>
        <taxon>Arthropoda</taxon>
        <taxon>Hexapoda</taxon>
        <taxon>Insecta</taxon>
        <taxon>Pterygota</taxon>
        <taxon>Neoptera</taxon>
        <taxon>Paraneoptera</taxon>
        <taxon>Hemiptera</taxon>
        <taxon>Sternorrhyncha</taxon>
        <taxon>Aphidomorpha</taxon>
        <taxon>Aphidoidea</taxon>
        <taxon>Aphididae</taxon>
        <taxon>Aphidini</taxon>
        <taxon>Aphis</taxon>
        <taxon>Aphis</taxon>
    </lineage>
</organism>
<dbReference type="AlphaFoldDB" id="A0A6G0T4L1"/>
<keyword evidence="2" id="KW-1185">Reference proteome</keyword>
<protein>
    <submittedName>
        <fullName evidence="1">Uncharacterized protein</fullName>
    </submittedName>
</protein>
<gene>
    <name evidence="1" type="ORF">AGLY_014140</name>
</gene>